<evidence type="ECO:0000313" key="3">
    <source>
        <dbReference type="Proteomes" id="UP000177954"/>
    </source>
</evidence>
<dbReference type="InterPro" id="IPR001375">
    <property type="entry name" value="Peptidase_S9_cat"/>
</dbReference>
<evidence type="ECO:0000259" key="1">
    <source>
        <dbReference type="Pfam" id="PF00326"/>
    </source>
</evidence>
<proteinExistence type="predicted"/>
<dbReference type="Gene3D" id="3.40.50.1820">
    <property type="entry name" value="alpha/beta hydrolase"/>
    <property type="match status" value="1"/>
</dbReference>
<dbReference type="Pfam" id="PF00326">
    <property type="entry name" value="Peptidase_S9"/>
    <property type="match status" value="1"/>
</dbReference>
<gene>
    <name evidence="2" type="ORF">A3J04_02950</name>
</gene>
<evidence type="ECO:0000313" key="2">
    <source>
        <dbReference type="EMBL" id="OGZ56946.1"/>
    </source>
</evidence>
<dbReference type="InterPro" id="IPR029058">
    <property type="entry name" value="AB_hydrolase_fold"/>
</dbReference>
<dbReference type="EMBL" id="MHNZ01000004">
    <property type="protein sequence ID" value="OGZ56946.1"/>
    <property type="molecule type" value="Genomic_DNA"/>
</dbReference>
<dbReference type="AlphaFoldDB" id="A0A1G2H388"/>
<organism evidence="2 3">
    <name type="scientific">Candidatus Ryanbacteria bacterium RIFCSPLOWO2_02_FULL_47_14</name>
    <dbReference type="NCBI Taxonomy" id="1802129"/>
    <lineage>
        <taxon>Bacteria</taxon>
        <taxon>Candidatus Ryaniibacteriota</taxon>
    </lineage>
</organism>
<reference evidence="2 3" key="1">
    <citation type="journal article" date="2016" name="Nat. Commun.">
        <title>Thousands of microbial genomes shed light on interconnected biogeochemical processes in an aquifer system.</title>
        <authorList>
            <person name="Anantharaman K."/>
            <person name="Brown C.T."/>
            <person name="Hug L.A."/>
            <person name="Sharon I."/>
            <person name="Castelle C.J."/>
            <person name="Probst A.J."/>
            <person name="Thomas B.C."/>
            <person name="Singh A."/>
            <person name="Wilkins M.J."/>
            <person name="Karaoz U."/>
            <person name="Brodie E.L."/>
            <person name="Williams K.H."/>
            <person name="Hubbard S.S."/>
            <person name="Banfield J.F."/>
        </authorList>
    </citation>
    <scope>NUCLEOTIDE SEQUENCE [LARGE SCALE GENOMIC DNA]</scope>
</reference>
<comment type="caution">
    <text evidence="2">The sequence shown here is derived from an EMBL/GenBank/DDBJ whole genome shotgun (WGS) entry which is preliminary data.</text>
</comment>
<dbReference type="GO" id="GO:0008236">
    <property type="term" value="F:serine-type peptidase activity"/>
    <property type="evidence" value="ECO:0007669"/>
    <property type="project" value="InterPro"/>
</dbReference>
<dbReference type="STRING" id="1802129.A3J04_02950"/>
<accession>A0A1G2H388</accession>
<dbReference type="SUPFAM" id="SSF53474">
    <property type="entry name" value="alpha/beta-Hydrolases"/>
    <property type="match status" value="1"/>
</dbReference>
<protein>
    <recommendedName>
        <fullName evidence="1">Peptidase S9 prolyl oligopeptidase catalytic domain-containing protein</fullName>
    </recommendedName>
</protein>
<name>A0A1G2H388_9BACT</name>
<feature type="domain" description="Peptidase S9 prolyl oligopeptidase catalytic" evidence="1">
    <location>
        <begin position="47"/>
        <end position="248"/>
    </location>
</feature>
<dbReference type="Proteomes" id="UP000177954">
    <property type="component" value="Unassembled WGS sequence"/>
</dbReference>
<sequence>MPYALRTRFKKEIVTEFLPPRGRDTGKVIIFCSGMPSVPAKREFLEFYSKKGFWTFAPRYRGTWESGGKFLARSPHEDILDIIDELPRGFISFFDGKRYRVKPKRLYIFGSSFGGPAALLCSRDPRVTKIVAASGVIEWRAQQKTKETQPRLEKFTRNAFGEAYRFRSSDWKKQGRGNFYNPASYAKEIEGKKVLLFHAQDDDVVPWQPTQKFAKATGARLVLYKRGGHHVARFTKPIIYRHVRKFLAE</sequence>
<dbReference type="GO" id="GO:0006508">
    <property type="term" value="P:proteolysis"/>
    <property type="evidence" value="ECO:0007669"/>
    <property type="project" value="InterPro"/>
</dbReference>